<reference evidence="8" key="2">
    <citation type="submission" date="2020-09" db="EMBL/GenBank/DDBJ databases">
        <authorList>
            <person name="Sun Q."/>
            <person name="Zhou Y."/>
        </authorList>
    </citation>
    <scope>NUCLEOTIDE SEQUENCE</scope>
    <source>
        <strain evidence="8">CGMCC 1.15343</strain>
    </source>
</reference>
<evidence type="ECO:0000313" key="8">
    <source>
        <dbReference type="EMBL" id="GGC58370.1"/>
    </source>
</evidence>
<dbReference type="InterPro" id="IPR006664">
    <property type="entry name" value="OMP_bac"/>
</dbReference>
<dbReference type="Pfam" id="PF00691">
    <property type="entry name" value="OmpA"/>
    <property type="match status" value="1"/>
</dbReference>
<dbReference type="Gene3D" id="3.30.1330.60">
    <property type="entry name" value="OmpA-like domain"/>
    <property type="match status" value="1"/>
</dbReference>
<proteinExistence type="predicted"/>
<evidence type="ECO:0000256" key="2">
    <source>
        <dbReference type="ARBA" id="ARBA00023136"/>
    </source>
</evidence>
<dbReference type="EMBL" id="BMIL01000003">
    <property type="protein sequence ID" value="GGC58370.1"/>
    <property type="molecule type" value="Genomic_DNA"/>
</dbReference>
<sequence>MAYSENKPARSNWLLIVIVLIIVALIAFYFLRGKSNPEVVAEAASDSSTVESTINAQWSGVDQMNLPIERYDELEDADIEVHGNEQYAIYSISEAVLFDSGQSQLKTGADAKLQSVAKSAKQRYPGTEIRVLGHTDASGDKASNKQLAEARAEAVKSWLTSKGDVNPDRISINPIGESEPVATNSTEAGREQNRRVEIAIKKK</sequence>
<dbReference type="Proteomes" id="UP000651668">
    <property type="component" value="Unassembled WGS sequence"/>
</dbReference>
<keyword evidence="6" id="KW-1133">Transmembrane helix</keyword>
<dbReference type="SUPFAM" id="SSF103088">
    <property type="entry name" value="OmpA-like"/>
    <property type="match status" value="1"/>
</dbReference>
<evidence type="ECO:0000256" key="3">
    <source>
        <dbReference type="ARBA" id="ARBA00023237"/>
    </source>
</evidence>
<evidence type="ECO:0000256" key="1">
    <source>
        <dbReference type="ARBA" id="ARBA00004442"/>
    </source>
</evidence>
<dbReference type="InterPro" id="IPR006665">
    <property type="entry name" value="OmpA-like"/>
</dbReference>
<keyword evidence="6" id="KW-0812">Transmembrane</keyword>
<dbReference type="PANTHER" id="PTHR30329:SF21">
    <property type="entry name" value="LIPOPROTEIN YIAD-RELATED"/>
    <property type="match status" value="1"/>
</dbReference>
<name>A0A916U2T4_9SPHI</name>
<reference evidence="8" key="1">
    <citation type="journal article" date="2014" name="Int. J. Syst. Evol. Microbiol.">
        <title>Complete genome sequence of Corynebacterium casei LMG S-19264T (=DSM 44701T), isolated from a smear-ripened cheese.</title>
        <authorList>
            <consortium name="US DOE Joint Genome Institute (JGI-PGF)"/>
            <person name="Walter F."/>
            <person name="Albersmeier A."/>
            <person name="Kalinowski J."/>
            <person name="Ruckert C."/>
        </authorList>
    </citation>
    <scope>NUCLEOTIDE SEQUENCE</scope>
    <source>
        <strain evidence="8">CGMCC 1.15343</strain>
    </source>
</reference>
<keyword evidence="9" id="KW-1185">Reference proteome</keyword>
<feature type="compositionally biased region" description="Basic and acidic residues" evidence="5">
    <location>
        <begin position="188"/>
        <end position="203"/>
    </location>
</feature>
<dbReference type="PANTHER" id="PTHR30329">
    <property type="entry name" value="STATOR ELEMENT OF FLAGELLAR MOTOR COMPLEX"/>
    <property type="match status" value="1"/>
</dbReference>
<comment type="caution">
    <text evidence="8">The sequence shown here is derived from an EMBL/GenBank/DDBJ whole genome shotgun (WGS) entry which is preliminary data.</text>
</comment>
<dbReference type="AlphaFoldDB" id="A0A916U2T4"/>
<dbReference type="InterPro" id="IPR036737">
    <property type="entry name" value="OmpA-like_sf"/>
</dbReference>
<dbReference type="CDD" id="cd07185">
    <property type="entry name" value="OmpA_C-like"/>
    <property type="match status" value="1"/>
</dbReference>
<protein>
    <recommendedName>
        <fullName evidence="7">OmpA-like domain-containing protein</fullName>
    </recommendedName>
</protein>
<keyword evidence="2 4" id="KW-0472">Membrane</keyword>
<evidence type="ECO:0000256" key="4">
    <source>
        <dbReference type="PROSITE-ProRule" id="PRU00473"/>
    </source>
</evidence>
<feature type="transmembrane region" description="Helical" evidence="6">
    <location>
        <begin position="12"/>
        <end position="31"/>
    </location>
</feature>
<evidence type="ECO:0000256" key="5">
    <source>
        <dbReference type="SAM" id="MobiDB-lite"/>
    </source>
</evidence>
<evidence type="ECO:0000256" key="6">
    <source>
        <dbReference type="SAM" id="Phobius"/>
    </source>
</evidence>
<keyword evidence="3" id="KW-0998">Cell outer membrane</keyword>
<dbReference type="PRINTS" id="PR01021">
    <property type="entry name" value="OMPADOMAIN"/>
</dbReference>
<accession>A0A916U2T4</accession>
<comment type="subcellular location">
    <subcellularLocation>
        <location evidence="1">Cell outer membrane</location>
    </subcellularLocation>
</comment>
<dbReference type="RefSeq" id="WP_188625761.1">
    <property type="nucleotide sequence ID" value="NZ_BMIL01000003.1"/>
</dbReference>
<organism evidence="8 9">
    <name type="scientific">Pedobacter quisquiliarum</name>
    <dbReference type="NCBI Taxonomy" id="1834438"/>
    <lineage>
        <taxon>Bacteria</taxon>
        <taxon>Pseudomonadati</taxon>
        <taxon>Bacteroidota</taxon>
        <taxon>Sphingobacteriia</taxon>
        <taxon>Sphingobacteriales</taxon>
        <taxon>Sphingobacteriaceae</taxon>
        <taxon>Pedobacter</taxon>
    </lineage>
</organism>
<evidence type="ECO:0000313" key="9">
    <source>
        <dbReference type="Proteomes" id="UP000651668"/>
    </source>
</evidence>
<gene>
    <name evidence="8" type="ORF">GCM10011387_10060</name>
</gene>
<feature type="region of interest" description="Disordered" evidence="5">
    <location>
        <begin position="169"/>
        <end position="203"/>
    </location>
</feature>
<dbReference type="InterPro" id="IPR050330">
    <property type="entry name" value="Bact_OuterMem_StrucFunc"/>
</dbReference>
<feature type="domain" description="OmpA-like" evidence="7">
    <location>
        <begin position="85"/>
        <end position="203"/>
    </location>
</feature>
<evidence type="ECO:0000259" key="7">
    <source>
        <dbReference type="PROSITE" id="PS51123"/>
    </source>
</evidence>
<dbReference type="PROSITE" id="PS51123">
    <property type="entry name" value="OMPA_2"/>
    <property type="match status" value="1"/>
</dbReference>
<dbReference type="GO" id="GO:0009279">
    <property type="term" value="C:cell outer membrane"/>
    <property type="evidence" value="ECO:0007669"/>
    <property type="project" value="UniProtKB-SubCell"/>
</dbReference>